<dbReference type="GeneID" id="30907179"/>
<keyword evidence="1" id="KW-0472">Membrane</keyword>
<keyword evidence="1" id="KW-1133">Transmembrane helix</keyword>
<evidence type="ECO:0000256" key="1">
    <source>
        <dbReference type="SAM" id="Phobius"/>
    </source>
</evidence>
<proteinExistence type="predicted"/>
<evidence type="ECO:0000313" key="3">
    <source>
        <dbReference type="Proteomes" id="UP000092716"/>
    </source>
</evidence>
<protein>
    <submittedName>
        <fullName evidence="2">Uncharacterized protein</fullName>
    </submittedName>
</protein>
<gene>
    <name evidence="2" type="ORF">PCOAH_00004560</name>
</gene>
<name>A0A1B1DTT3_9APIC</name>
<dbReference type="AlphaFoldDB" id="A0A1B1DTT3"/>
<dbReference type="VEuPathDB" id="PlasmoDB:PCOAH_00004560"/>
<feature type="transmembrane region" description="Helical" evidence="1">
    <location>
        <begin position="46"/>
        <end position="64"/>
    </location>
</feature>
<keyword evidence="1" id="KW-0812">Transmembrane</keyword>
<dbReference type="Proteomes" id="UP000092716">
    <property type="component" value="Chromosome 3"/>
</dbReference>
<evidence type="ECO:0000313" key="2">
    <source>
        <dbReference type="EMBL" id="ANQ06154.1"/>
    </source>
</evidence>
<dbReference type="KEGG" id="pcot:PCOAH_00004560"/>
<keyword evidence="3" id="KW-1185">Reference proteome</keyword>
<feature type="transmembrane region" description="Helical" evidence="1">
    <location>
        <begin position="76"/>
        <end position="94"/>
    </location>
</feature>
<dbReference type="RefSeq" id="XP_019912849.1">
    <property type="nucleotide sequence ID" value="XM_020057271.1"/>
</dbReference>
<reference evidence="3" key="1">
    <citation type="submission" date="2016-06" db="EMBL/GenBank/DDBJ databases">
        <title>First high quality genome sequence of Plasmodium coatneyi using continuous long reads from single molecule, real-time sequencing.</title>
        <authorList>
            <person name="Chien J.-T."/>
            <person name="Pakala S.B."/>
            <person name="Geraldo J.A."/>
            <person name="Lapp S.A."/>
            <person name="Barnwell J.W."/>
            <person name="Kissinger J.C."/>
            <person name="Galinski M.R."/>
            <person name="Humphrey J.C."/>
        </authorList>
    </citation>
    <scope>NUCLEOTIDE SEQUENCE [LARGE SCALE GENOMIC DNA]</scope>
    <source>
        <strain evidence="3">Hackeri</strain>
    </source>
</reference>
<dbReference type="EMBL" id="CP016241">
    <property type="protein sequence ID" value="ANQ06154.1"/>
    <property type="molecule type" value="Genomic_DNA"/>
</dbReference>
<organism evidence="2 3">
    <name type="scientific">Plasmodium coatneyi</name>
    <dbReference type="NCBI Taxonomy" id="208452"/>
    <lineage>
        <taxon>Eukaryota</taxon>
        <taxon>Sar</taxon>
        <taxon>Alveolata</taxon>
        <taxon>Apicomplexa</taxon>
        <taxon>Aconoidasida</taxon>
        <taxon>Haemosporida</taxon>
        <taxon>Plasmodiidae</taxon>
        <taxon>Plasmodium</taxon>
    </lineage>
</organism>
<dbReference type="OrthoDB" id="368723at2759"/>
<accession>A0A1B1DTT3</accession>
<sequence length="134" mass="15998">MSYAFCPVYHVNINQPQKEDLLRFETSAVDSYKHYKEIETRSRIRMSLVISLISLLVFVTWQFREDRTVVDTINNVPLMLFVCLFFFLILKHYYKSLFKSKCYIKSLNKTLKGFNLYLDDKSLKLCIIDSFPKE</sequence>